<dbReference type="InterPro" id="IPR023801">
    <property type="entry name" value="His_deacetylse_dom"/>
</dbReference>
<dbReference type="InterPro" id="IPR037138">
    <property type="entry name" value="His_deacetylse_dom_sf"/>
</dbReference>
<dbReference type="Pfam" id="PF00850">
    <property type="entry name" value="Hist_deacetyl"/>
    <property type="match status" value="1"/>
</dbReference>
<gene>
    <name evidence="3" type="ORF">SAMN05216204_12670</name>
</gene>
<dbReference type="PANTHER" id="PTHR10625:SF10">
    <property type="entry name" value="HISTONE DEACETYLASE HDAC1"/>
    <property type="match status" value="1"/>
</dbReference>
<dbReference type="CDD" id="cd11599">
    <property type="entry name" value="HDAC_classII_2"/>
    <property type="match status" value="1"/>
</dbReference>
<sequence>MDEPARKTRTMSTAIYSHPDCLRHDMGDWHPESPSRLQAIDDQLILARIDGLLEQRSAPLADLADVLRNHTPGAVALVRDHVPAEGDYYPLDGDTILCHHSYQAALRAAGAAVAATDAVIAGEVDNAFCSIRPPGHHATPTEAMGFCFFNNVAIAARHAMEVHGLERVAIVDFDVHHGNGTADAFRNDPRVLMVSLFQHPFYPYSDPEPITATSVNVPVPAMCDGEAVRKLVTELWLPALHAHRPQMIFVSAGFDGHREDDMGGIGLVEADYAWITRQVMAVANQHAQGRIVSCLEGGYALSALGRSVVAHLKVLAELE</sequence>
<dbReference type="InterPro" id="IPR023696">
    <property type="entry name" value="Ureohydrolase_dom_sf"/>
</dbReference>
<evidence type="ECO:0000256" key="1">
    <source>
        <dbReference type="ARBA" id="ARBA00005947"/>
    </source>
</evidence>
<dbReference type="EMBL" id="FOLD01000026">
    <property type="protein sequence ID" value="SFD49639.1"/>
    <property type="molecule type" value="Genomic_DNA"/>
</dbReference>
<keyword evidence="4" id="KW-1185">Reference proteome</keyword>
<evidence type="ECO:0000313" key="4">
    <source>
        <dbReference type="Proteomes" id="UP000198639"/>
    </source>
</evidence>
<dbReference type="GO" id="GO:0004407">
    <property type="term" value="F:histone deacetylase activity"/>
    <property type="evidence" value="ECO:0007669"/>
    <property type="project" value="TreeGrafter"/>
</dbReference>
<dbReference type="PRINTS" id="PR01270">
    <property type="entry name" value="HDASUPER"/>
</dbReference>
<proteinExistence type="inferred from homology"/>
<organism evidence="3 4">
    <name type="scientific">Massilia yuzhufengensis</name>
    <dbReference type="NCBI Taxonomy" id="1164594"/>
    <lineage>
        <taxon>Bacteria</taxon>
        <taxon>Pseudomonadati</taxon>
        <taxon>Pseudomonadota</taxon>
        <taxon>Betaproteobacteria</taxon>
        <taxon>Burkholderiales</taxon>
        <taxon>Oxalobacteraceae</taxon>
        <taxon>Telluria group</taxon>
        <taxon>Massilia</taxon>
    </lineage>
</organism>
<protein>
    <submittedName>
        <fullName evidence="3">Acetoin utilization deacetylase AcuC</fullName>
    </submittedName>
</protein>
<dbReference type="SUPFAM" id="SSF52768">
    <property type="entry name" value="Arginase/deacetylase"/>
    <property type="match status" value="1"/>
</dbReference>
<evidence type="ECO:0000259" key="2">
    <source>
        <dbReference type="Pfam" id="PF00850"/>
    </source>
</evidence>
<dbReference type="InterPro" id="IPR000286">
    <property type="entry name" value="HDACs"/>
</dbReference>
<dbReference type="Proteomes" id="UP000198639">
    <property type="component" value="Unassembled WGS sequence"/>
</dbReference>
<dbReference type="PANTHER" id="PTHR10625">
    <property type="entry name" value="HISTONE DEACETYLASE HDAC1-RELATED"/>
    <property type="match status" value="1"/>
</dbReference>
<name>A0A1I1SSY9_9BURK</name>
<dbReference type="Gene3D" id="3.40.800.20">
    <property type="entry name" value="Histone deacetylase domain"/>
    <property type="match status" value="1"/>
</dbReference>
<accession>A0A1I1SSY9</accession>
<reference evidence="4" key="1">
    <citation type="submission" date="2016-10" db="EMBL/GenBank/DDBJ databases">
        <authorList>
            <person name="Varghese N."/>
            <person name="Submissions S."/>
        </authorList>
    </citation>
    <scope>NUCLEOTIDE SEQUENCE [LARGE SCALE GENOMIC DNA]</scope>
    <source>
        <strain evidence="4">CGMCC 1.12041</strain>
    </source>
</reference>
<feature type="domain" description="Histone deacetylase" evidence="2">
    <location>
        <begin position="30"/>
        <end position="315"/>
    </location>
</feature>
<dbReference type="GO" id="GO:0040029">
    <property type="term" value="P:epigenetic regulation of gene expression"/>
    <property type="evidence" value="ECO:0007669"/>
    <property type="project" value="TreeGrafter"/>
</dbReference>
<dbReference type="AlphaFoldDB" id="A0A1I1SSY9"/>
<comment type="similarity">
    <text evidence="1">Belongs to the histone deacetylase family.</text>
</comment>
<evidence type="ECO:0000313" key="3">
    <source>
        <dbReference type="EMBL" id="SFD49639.1"/>
    </source>
</evidence>
<dbReference type="STRING" id="1164594.SAMN05216204_12670"/>